<evidence type="ECO:0000256" key="1">
    <source>
        <dbReference type="ARBA" id="ARBA00004383"/>
    </source>
</evidence>
<dbReference type="SUPFAM" id="SSF74653">
    <property type="entry name" value="TolA/TonB C-terminal domain"/>
    <property type="match status" value="1"/>
</dbReference>
<dbReference type="NCBIfam" id="TIGR01352">
    <property type="entry name" value="tonB_Cterm"/>
    <property type="match status" value="1"/>
</dbReference>
<name>A0A523UYJ7_UNCT6</name>
<evidence type="ECO:0000256" key="9">
    <source>
        <dbReference type="ARBA" id="ARBA00023136"/>
    </source>
</evidence>
<keyword evidence="9" id="KW-0472">Membrane</keyword>
<dbReference type="AlphaFoldDB" id="A0A523UYJ7"/>
<feature type="domain" description="TonB C-terminal" evidence="11">
    <location>
        <begin position="29"/>
        <end position="129"/>
    </location>
</feature>
<accession>A0A523UYJ7</accession>
<keyword evidence="7" id="KW-0653">Protein transport</keyword>
<dbReference type="GO" id="GO:0015031">
    <property type="term" value="P:protein transport"/>
    <property type="evidence" value="ECO:0007669"/>
    <property type="project" value="UniProtKB-KW"/>
</dbReference>
<keyword evidence="3" id="KW-0813">Transport</keyword>
<evidence type="ECO:0000259" key="11">
    <source>
        <dbReference type="PROSITE" id="PS52015"/>
    </source>
</evidence>
<keyword evidence="5" id="KW-0997">Cell inner membrane</keyword>
<dbReference type="PROSITE" id="PS52015">
    <property type="entry name" value="TONB_CTD"/>
    <property type="match status" value="1"/>
</dbReference>
<keyword evidence="4" id="KW-1003">Cell membrane</keyword>
<dbReference type="Pfam" id="PF03544">
    <property type="entry name" value="TonB_C"/>
    <property type="match status" value="1"/>
</dbReference>
<evidence type="ECO:0000256" key="5">
    <source>
        <dbReference type="ARBA" id="ARBA00022519"/>
    </source>
</evidence>
<comment type="similarity">
    <text evidence="2">Belongs to the TonB family.</text>
</comment>
<dbReference type="InterPro" id="IPR051045">
    <property type="entry name" value="TonB-dependent_transducer"/>
</dbReference>
<evidence type="ECO:0000256" key="4">
    <source>
        <dbReference type="ARBA" id="ARBA00022475"/>
    </source>
</evidence>
<gene>
    <name evidence="12" type="ORF">E3J62_00955</name>
</gene>
<dbReference type="InterPro" id="IPR006260">
    <property type="entry name" value="TonB/TolA_C"/>
</dbReference>
<comment type="caution">
    <text evidence="12">The sequence shown here is derived from an EMBL/GenBank/DDBJ whole genome shotgun (WGS) entry which is preliminary data.</text>
</comment>
<feature type="chain" id="PRO_5021757921" evidence="10">
    <location>
        <begin position="23"/>
        <end position="151"/>
    </location>
</feature>
<evidence type="ECO:0000256" key="2">
    <source>
        <dbReference type="ARBA" id="ARBA00006555"/>
    </source>
</evidence>
<reference evidence="12 13" key="1">
    <citation type="submission" date="2019-03" db="EMBL/GenBank/DDBJ databases">
        <title>Metabolic potential of uncultured bacteria and archaea associated with petroleum seepage in deep-sea sediments.</title>
        <authorList>
            <person name="Dong X."/>
            <person name="Hubert C."/>
        </authorList>
    </citation>
    <scope>NUCLEOTIDE SEQUENCE [LARGE SCALE GENOMIC DNA]</scope>
    <source>
        <strain evidence="12">E44_bin18</strain>
    </source>
</reference>
<keyword evidence="8" id="KW-1133">Transmembrane helix</keyword>
<dbReference type="Proteomes" id="UP000315525">
    <property type="component" value="Unassembled WGS sequence"/>
</dbReference>
<dbReference type="PANTHER" id="PTHR33446">
    <property type="entry name" value="PROTEIN TONB-RELATED"/>
    <property type="match status" value="1"/>
</dbReference>
<keyword evidence="6" id="KW-0812">Transmembrane</keyword>
<evidence type="ECO:0000256" key="7">
    <source>
        <dbReference type="ARBA" id="ARBA00022927"/>
    </source>
</evidence>
<evidence type="ECO:0000256" key="3">
    <source>
        <dbReference type="ARBA" id="ARBA00022448"/>
    </source>
</evidence>
<organism evidence="12 13">
    <name type="scientific">candidate division TA06 bacterium</name>
    <dbReference type="NCBI Taxonomy" id="2250710"/>
    <lineage>
        <taxon>Bacteria</taxon>
        <taxon>Bacteria division TA06</taxon>
    </lineage>
</organism>
<dbReference type="GO" id="GO:0098797">
    <property type="term" value="C:plasma membrane protein complex"/>
    <property type="evidence" value="ECO:0007669"/>
    <property type="project" value="TreeGrafter"/>
</dbReference>
<evidence type="ECO:0000256" key="6">
    <source>
        <dbReference type="ARBA" id="ARBA00022692"/>
    </source>
</evidence>
<evidence type="ECO:0000313" key="13">
    <source>
        <dbReference type="Proteomes" id="UP000315525"/>
    </source>
</evidence>
<dbReference type="GO" id="GO:0031992">
    <property type="term" value="F:energy transducer activity"/>
    <property type="evidence" value="ECO:0007669"/>
    <property type="project" value="TreeGrafter"/>
</dbReference>
<dbReference type="EMBL" id="SOJN01000013">
    <property type="protein sequence ID" value="TET47605.1"/>
    <property type="molecule type" value="Genomic_DNA"/>
</dbReference>
<dbReference type="GO" id="GO:0055085">
    <property type="term" value="P:transmembrane transport"/>
    <property type="evidence" value="ECO:0007669"/>
    <property type="project" value="InterPro"/>
</dbReference>
<comment type="subcellular location">
    <subcellularLocation>
        <location evidence="1">Cell inner membrane</location>
        <topology evidence="1">Single-pass membrane protein</topology>
        <orientation evidence="1">Periplasmic side</orientation>
    </subcellularLocation>
</comment>
<evidence type="ECO:0000313" key="12">
    <source>
        <dbReference type="EMBL" id="TET47605.1"/>
    </source>
</evidence>
<dbReference type="Gene3D" id="3.30.1150.10">
    <property type="match status" value="1"/>
</dbReference>
<dbReference type="PANTHER" id="PTHR33446:SF2">
    <property type="entry name" value="PROTEIN TONB"/>
    <property type="match status" value="1"/>
</dbReference>
<feature type="signal peptide" evidence="10">
    <location>
        <begin position="1"/>
        <end position="22"/>
    </location>
</feature>
<proteinExistence type="inferred from homology"/>
<sequence length="151" mass="16973">MRKKGFPVVVTLLACLALGCFAGRKQITGDETSPEPAYWVAPDYSEFARLAGLQGKVVLKLLVAPDGSVLDIQLSKELHPNLDQAAVEAARQWRFLPARRRYRPAERPAENTWVAVPFEFILPRVRRQWPPVGKVKLPWSEELLEPGATFP</sequence>
<keyword evidence="10" id="KW-0732">Signal</keyword>
<protein>
    <submittedName>
        <fullName evidence="12">Energy transducer TonB</fullName>
    </submittedName>
</protein>
<dbReference type="InterPro" id="IPR037682">
    <property type="entry name" value="TonB_C"/>
</dbReference>
<dbReference type="PROSITE" id="PS51257">
    <property type="entry name" value="PROKAR_LIPOPROTEIN"/>
    <property type="match status" value="1"/>
</dbReference>
<evidence type="ECO:0000256" key="10">
    <source>
        <dbReference type="SAM" id="SignalP"/>
    </source>
</evidence>
<evidence type="ECO:0000256" key="8">
    <source>
        <dbReference type="ARBA" id="ARBA00022989"/>
    </source>
</evidence>